<organism evidence="2">
    <name type="scientific">Chromera velia CCMP2878</name>
    <dbReference type="NCBI Taxonomy" id="1169474"/>
    <lineage>
        <taxon>Eukaryota</taxon>
        <taxon>Sar</taxon>
        <taxon>Alveolata</taxon>
        <taxon>Colpodellida</taxon>
        <taxon>Chromeraceae</taxon>
        <taxon>Chromera</taxon>
    </lineage>
</organism>
<dbReference type="SUPFAM" id="SSF56112">
    <property type="entry name" value="Protein kinase-like (PK-like)"/>
    <property type="match status" value="1"/>
</dbReference>
<name>A0A0G4HEF1_9ALVE</name>
<gene>
    <name evidence="2" type="ORF">Cvel_6551</name>
</gene>
<feature type="compositionally biased region" description="Polar residues" evidence="1">
    <location>
        <begin position="59"/>
        <end position="71"/>
    </location>
</feature>
<dbReference type="EMBL" id="CDMZ01002451">
    <property type="protein sequence ID" value="CEM42445.1"/>
    <property type="molecule type" value="Genomic_DNA"/>
</dbReference>
<evidence type="ECO:0000256" key="1">
    <source>
        <dbReference type="SAM" id="MobiDB-lite"/>
    </source>
</evidence>
<feature type="region of interest" description="Disordered" evidence="1">
    <location>
        <begin position="30"/>
        <end position="76"/>
    </location>
</feature>
<proteinExistence type="predicted"/>
<reference evidence="2" key="1">
    <citation type="submission" date="2014-11" db="EMBL/GenBank/DDBJ databases">
        <authorList>
            <person name="Otto D Thomas"/>
            <person name="Naeem Raeece"/>
        </authorList>
    </citation>
    <scope>NUCLEOTIDE SEQUENCE</scope>
</reference>
<evidence type="ECO:0008006" key="3">
    <source>
        <dbReference type="Google" id="ProtNLM"/>
    </source>
</evidence>
<dbReference type="VEuPathDB" id="CryptoDB:Cvel_6551"/>
<accession>A0A0G4HEF1</accession>
<protein>
    <recommendedName>
        <fullName evidence="3">Protein kinase domain-containing protein</fullName>
    </recommendedName>
</protein>
<sequence length="279" mass="29902">MDLGSIGGAKGGRCIHAPCTNEPSNAAGLLWAGRAQPGGDGGRFRGGDRPQGGARRGYESTQSDVSRTPSCAWSPLSHNRPRARPFLPARNKKGFRLSLFLCDVLVLLQNMAPEVFAGNVYDLSCDLWGLGHVFVYVCTGEENLGASPPGEVSVTARGAPADLSWGRIERKQMLIKGLFVKHPRTVAAALQGPVRGLLGEASDPGLDDKRQQASLEAAFCLVTCVCTSRADGLRMTQHTRFDVDLFPAEPADFTEVIRREITLRLGAGVVGGQKDRGEF</sequence>
<evidence type="ECO:0000313" key="2">
    <source>
        <dbReference type="EMBL" id="CEM42445.1"/>
    </source>
</evidence>
<dbReference type="Gene3D" id="1.10.510.10">
    <property type="entry name" value="Transferase(Phosphotransferase) domain 1"/>
    <property type="match status" value="1"/>
</dbReference>
<dbReference type="AlphaFoldDB" id="A0A0G4HEF1"/>
<dbReference type="InterPro" id="IPR011009">
    <property type="entry name" value="Kinase-like_dom_sf"/>
</dbReference>